<keyword evidence="7" id="KW-0156">Chromatin regulator</keyword>
<dbReference type="Proteomes" id="UP000230750">
    <property type="component" value="Unassembled WGS sequence"/>
</dbReference>
<feature type="compositionally biased region" description="Basic and acidic residues" evidence="14">
    <location>
        <begin position="105"/>
        <end position="122"/>
    </location>
</feature>
<dbReference type="InterPro" id="IPR002893">
    <property type="entry name" value="Znf_MYND"/>
</dbReference>
<dbReference type="GO" id="GO:0003714">
    <property type="term" value="F:transcription corepressor activity"/>
    <property type="evidence" value="ECO:0007669"/>
    <property type="project" value="TreeGrafter"/>
</dbReference>
<dbReference type="STRING" id="307972.A0A2G8JP69"/>
<keyword evidence="3" id="KW-0158">Chromosome</keyword>
<feature type="compositionally biased region" description="Basic and acidic residues" evidence="14">
    <location>
        <begin position="132"/>
        <end position="157"/>
    </location>
</feature>
<gene>
    <name evidence="16" type="ORF">BSL78_25636</name>
</gene>
<dbReference type="PANTHER" id="PTHR46453">
    <property type="entry name" value="PROTEIN KINASE C-BINDING PROTEIN 1"/>
    <property type="match status" value="1"/>
</dbReference>
<dbReference type="PANTHER" id="PTHR46453:SF5">
    <property type="entry name" value="PROTEIN KINASE C-BINDING PROTEIN 1 ISOFORM X1"/>
    <property type="match status" value="1"/>
</dbReference>
<keyword evidence="11" id="KW-0539">Nucleus</keyword>
<name>A0A2G8JP69_STIJA</name>
<evidence type="ECO:0000256" key="7">
    <source>
        <dbReference type="ARBA" id="ARBA00022853"/>
    </source>
</evidence>
<keyword evidence="17" id="KW-1185">Reference proteome</keyword>
<dbReference type="PROSITE" id="PS50865">
    <property type="entry name" value="ZF_MYND_2"/>
    <property type="match status" value="1"/>
</dbReference>
<evidence type="ECO:0000256" key="1">
    <source>
        <dbReference type="ARBA" id="ARBA00004123"/>
    </source>
</evidence>
<keyword evidence="5 12" id="KW-0863">Zinc-finger</keyword>
<keyword evidence="13" id="KW-0175">Coiled coil</keyword>
<evidence type="ECO:0000256" key="13">
    <source>
        <dbReference type="SAM" id="Coils"/>
    </source>
</evidence>
<proteinExistence type="predicted"/>
<keyword evidence="6" id="KW-0862">Zinc</keyword>
<dbReference type="GO" id="GO:0005694">
    <property type="term" value="C:chromosome"/>
    <property type="evidence" value="ECO:0007669"/>
    <property type="project" value="UniProtKB-SubCell"/>
</dbReference>
<keyword evidence="4" id="KW-0479">Metal-binding</keyword>
<dbReference type="GO" id="GO:0005737">
    <property type="term" value="C:cytoplasm"/>
    <property type="evidence" value="ECO:0007669"/>
    <property type="project" value="TreeGrafter"/>
</dbReference>
<dbReference type="InterPro" id="IPR057053">
    <property type="entry name" value="MYND_ZMYND11_ZMYD8"/>
</dbReference>
<evidence type="ECO:0000256" key="11">
    <source>
        <dbReference type="ARBA" id="ARBA00023242"/>
    </source>
</evidence>
<evidence type="ECO:0000256" key="14">
    <source>
        <dbReference type="SAM" id="MobiDB-lite"/>
    </source>
</evidence>
<comment type="subcellular location">
    <subcellularLocation>
        <location evidence="2">Chromosome</location>
    </subcellularLocation>
    <subcellularLocation>
        <location evidence="1">Nucleus</location>
    </subcellularLocation>
</comment>
<evidence type="ECO:0000259" key="15">
    <source>
        <dbReference type="PROSITE" id="PS50865"/>
    </source>
</evidence>
<dbReference type="Gene3D" id="6.10.140.2220">
    <property type="match status" value="1"/>
</dbReference>
<organism evidence="16 17">
    <name type="scientific">Stichopus japonicus</name>
    <name type="common">Sea cucumber</name>
    <dbReference type="NCBI Taxonomy" id="307972"/>
    <lineage>
        <taxon>Eukaryota</taxon>
        <taxon>Metazoa</taxon>
        <taxon>Echinodermata</taxon>
        <taxon>Eleutherozoa</taxon>
        <taxon>Echinozoa</taxon>
        <taxon>Holothuroidea</taxon>
        <taxon>Aspidochirotacea</taxon>
        <taxon>Aspidochirotida</taxon>
        <taxon>Stichopodidae</taxon>
        <taxon>Apostichopus</taxon>
    </lineage>
</organism>
<dbReference type="OrthoDB" id="6272564at2759"/>
<sequence>MSKEDGGKGMQTNAGPLESPKLTIKLLFGSKGKQRATDAGSSHLEVEDDGDVDADKEVREDGKTREEVGGPEVDLATTSGDGDVEEMETDHQGVEESAPSNDNQETGKKVEKMGEVKDEGRVVHKANNGGEDLSRSKMEIEEAEGGMKKNVDIEEKGSASSSQLAIIPIKKSESGETSTRGSNDGSVERVEDGDSGKTKEADQISVREEVSEGDRVIKEATKGEELSKESDEAIIRDILKTLCDKVELRQTEKLERKIAFLEEELSRLKKKNMIQKQEGLEMKANYELMVLEIFDTQDIVLQDKVIKLNKKHEAEMLDVKKKQWCAFCQKESVFFCCWNTSYCDYPCQQKHWAQHQRVCQQAANACSSSSSSSGTVPSVTMATTSGVNNLSHLVSFQTGNQNVNPAQTIPIGQVAQGTPNQVPQGHSNISNLIQYVRFMPMQSNQLLQNLQVPAQTKLPTIQMPSMHPSLPAGNPMPPVQMHTTPQQLRPISPPFPANPQVPPQAGNVVRQRMPNGNEVILHIPQNVRLSMPT</sequence>
<feature type="domain" description="MYND-type" evidence="15">
    <location>
        <begin position="325"/>
        <end position="359"/>
    </location>
</feature>
<feature type="compositionally biased region" description="Basic and acidic residues" evidence="14">
    <location>
        <begin position="186"/>
        <end position="215"/>
    </location>
</feature>
<evidence type="ECO:0000256" key="3">
    <source>
        <dbReference type="ARBA" id="ARBA00022454"/>
    </source>
</evidence>
<feature type="region of interest" description="Disordered" evidence="14">
    <location>
        <begin position="1"/>
        <end position="215"/>
    </location>
</feature>
<dbReference type="SUPFAM" id="SSF144232">
    <property type="entry name" value="HIT/MYND zinc finger-like"/>
    <property type="match status" value="1"/>
</dbReference>
<comment type="caution">
    <text evidence="16">The sequence shown here is derived from an EMBL/GenBank/DDBJ whole genome shotgun (WGS) entry which is preliminary data.</text>
</comment>
<dbReference type="Pfam" id="PF24324">
    <property type="entry name" value="MYND_ZMYND11_ZMYD8"/>
    <property type="match status" value="1"/>
</dbReference>
<feature type="compositionally biased region" description="Basic and acidic residues" evidence="14">
    <location>
        <begin position="53"/>
        <end position="68"/>
    </location>
</feature>
<feature type="coiled-coil region" evidence="13">
    <location>
        <begin position="251"/>
        <end position="278"/>
    </location>
</feature>
<evidence type="ECO:0000256" key="10">
    <source>
        <dbReference type="ARBA" id="ARBA00023163"/>
    </source>
</evidence>
<keyword evidence="8" id="KW-0805">Transcription regulation</keyword>
<accession>A0A2G8JP69</accession>
<dbReference type="EMBL" id="MRZV01001488">
    <property type="protein sequence ID" value="PIK37523.1"/>
    <property type="molecule type" value="Genomic_DNA"/>
</dbReference>
<dbReference type="PROSITE" id="PS01360">
    <property type="entry name" value="ZF_MYND_1"/>
    <property type="match status" value="1"/>
</dbReference>
<evidence type="ECO:0000256" key="5">
    <source>
        <dbReference type="ARBA" id="ARBA00022771"/>
    </source>
</evidence>
<evidence type="ECO:0000256" key="8">
    <source>
        <dbReference type="ARBA" id="ARBA00023015"/>
    </source>
</evidence>
<dbReference type="GO" id="GO:0005634">
    <property type="term" value="C:nucleus"/>
    <property type="evidence" value="ECO:0007669"/>
    <property type="project" value="UniProtKB-SubCell"/>
</dbReference>
<dbReference type="GO" id="GO:0140006">
    <property type="term" value="F:histone H3 reader activity"/>
    <property type="evidence" value="ECO:0007669"/>
    <property type="project" value="UniProtKB-ARBA"/>
</dbReference>
<evidence type="ECO:0000256" key="12">
    <source>
        <dbReference type="PROSITE-ProRule" id="PRU00134"/>
    </source>
</evidence>
<evidence type="ECO:0000256" key="9">
    <source>
        <dbReference type="ARBA" id="ARBA00023117"/>
    </source>
</evidence>
<keyword evidence="9" id="KW-0103">Bromodomain</keyword>
<reference evidence="16 17" key="1">
    <citation type="journal article" date="2017" name="PLoS Biol.">
        <title>The sea cucumber genome provides insights into morphological evolution and visceral regeneration.</title>
        <authorList>
            <person name="Zhang X."/>
            <person name="Sun L."/>
            <person name="Yuan J."/>
            <person name="Sun Y."/>
            <person name="Gao Y."/>
            <person name="Zhang L."/>
            <person name="Li S."/>
            <person name="Dai H."/>
            <person name="Hamel J.F."/>
            <person name="Liu C."/>
            <person name="Yu Y."/>
            <person name="Liu S."/>
            <person name="Lin W."/>
            <person name="Guo K."/>
            <person name="Jin S."/>
            <person name="Xu P."/>
            <person name="Storey K.B."/>
            <person name="Huan P."/>
            <person name="Zhang T."/>
            <person name="Zhou Y."/>
            <person name="Zhang J."/>
            <person name="Lin C."/>
            <person name="Li X."/>
            <person name="Xing L."/>
            <person name="Huo D."/>
            <person name="Sun M."/>
            <person name="Wang L."/>
            <person name="Mercier A."/>
            <person name="Li F."/>
            <person name="Yang H."/>
            <person name="Xiang J."/>
        </authorList>
    </citation>
    <scope>NUCLEOTIDE SEQUENCE [LARGE SCALE GENOMIC DNA]</scope>
    <source>
        <strain evidence="16">Shaxun</strain>
        <tissue evidence="16">Muscle</tissue>
    </source>
</reference>
<evidence type="ECO:0000256" key="6">
    <source>
        <dbReference type="ARBA" id="ARBA00022833"/>
    </source>
</evidence>
<evidence type="ECO:0000313" key="17">
    <source>
        <dbReference type="Proteomes" id="UP000230750"/>
    </source>
</evidence>
<keyword evidence="10" id="KW-0804">Transcription</keyword>
<feature type="compositionally biased region" description="Polar residues" evidence="14">
    <location>
        <begin position="175"/>
        <end position="185"/>
    </location>
</feature>
<evidence type="ECO:0000313" key="16">
    <source>
        <dbReference type="EMBL" id="PIK37523.1"/>
    </source>
</evidence>
<dbReference type="AlphaFoldDB" id="A0A2G8JP69"/>
<protein>
    <recommendedName>
        <fullName evidence="15">MYND-type domain-containing protein</fullName>
    </recommendedName>
</protein>
<dbReference type="FunFam" id="6.10.140.2220:FF:000002">
    <property type="entry name" value="Protein kinase C-binding protein 1 isoform C"/>
    <property type="match status" value="1"/>
</dbReference>
<evidence type="ECO:0000256" key="2">
    <source>
        <dbReference type="ARBA" id="ARBA00004286"/>
    </source>
</evidence>
<evidence type="ECO:0000256" key="4">
    <source>
        <dbReference type="ARBA" id="ARBA00022723"/>
    </source>
</evidence>
<dbReference type="GO" id="GO:0008270">
    <property type="term" value="F:zinc ion binding"/>
    <property type="evidence" value="ECO:0007669"/>
    <property type="project" value="UniProtKB-KW"/>
</dbReference>